<dbReference type="InterPro" id="IPR002937">
    <property type="entry name" value="Amino_oxidase"/>
</dbReference>
<proteinExistence type="predicted"/>
<dbReference type="SUPFAM" id="SSF54373">
    <property type="entry name" value="FAD-linked reductases, C-terminal domain"/>
    <property type="match status" value="1"/>
</dbReference>
<comment type="caution">
    <text evidence="3">The sequence shown here is derived from an EMBL/GenBank/DDBJ whole genome shotgun (WGS) entry which is preliminary data.</text>
</comment>
<name>A0AAV8YFA0_9CUCU</name>
<keyword evidence="4" id="KW-1185">Reference proteome</keyword>
<dbReference type="EMBL" id="JAPWTK010000124">
    <property type="protein sequence ID" value="KAJ8949099.1"/>
    <property type="molecule type" value="Genomic_DNA"/>
</dbReference>
<evidence type="ECO:0000313" key="4">
    <source>
        <dbReference type="Proteomes" id="UP001162162"/>
    </source>
</evidence>
<organism evidence="3 4">
    <name type="scientific">Aromia moschata</name>
    <dbReference type="NCBI Taxonomy" id="1265417"/>
    <lineage>
        <taxon>Eukaryota</taxon>
        <taxon>Metazoa</taxon>
        <taxon>Ecdysozoa</taxon>
        <taxon>Arthropoda</taxon>
        <taxon>Hexapoda</taxon>
        <taxon>Insecta</taxon>
        <taxon>Pterygota</taxon>
        <taxon>Neoptera</taxon>
        <taxon>Endopterygota</taxon>
        <taxon>Coleoptera</taxon>
        <taxon>Polyphaga</taxon>
        <taxon>Cucujiformia</taxon>
        <taxon>Chrysomeloidea</taxon>
        <taxon>Cerambycidae</taxon>
        <taxon>Cerambycinae</taxon>
        <taxon>Callichromatini</taxon>
        <taxon>Aromia</taxon>
    </lineage>
</organism>
<dbReference type="Gene3D" id="3.50.50.60">
    <property type="entry name" value="FAD/NAD(P)-binding domain"/>
    <property type="match status" value="1"/>
</dbReference>
<dbReference type="Pfam" id="PF01593">
    <property type="entry name" value="Amino_oxidase"/>
    <property type="match status" value="1"/>
</dbReference>
<evidence type="ECO:0000259" key="2">
    <source>
        <dbReference type="Pfam" id="PF01593"/>
    </source>
</evidence>
<dbReference type="PANTHER" id="PTHR10742:SF398">
    <property type="entry name" value="AMINE OXIDASE DOMAIN-CONTAINING PROTEIN-RELATED"/>
    <property type="match status" value="1"/>
</dbReference>
<accession>A0AAV8YFA0</accession>
<dbReference type="Gene3D" id="3.90.660.10">
    <property type="match status" value="1"/>
</dbReference>
<gene>
    <name evidence="3" type="ORF">NQ318_017004</name>
</gene>
<feature type="domain" description="Amine oxidase" evidence="2">
    <location>
        <begin position="30"/>
        <end position="492"/>
    </location>
</feature>
<dbReference type="AlphaFoldDB" id="A0AAV8YFA0"/>
<dbReference type="GO" id="GO:0046592">
    <property type="term" value="F:polyamine oxidase activity"/>
    <property type="evidence" value="ECO:0007669"/>
    <property type="project" value="TreeGrafter"/>
</dbReference>
<reference evidence="3" key="1">
    <citation type="journal article" date="2023" name="Insect Mol. Biol.">
        <title>Genome sequencing provides insights into the evolution of gene families encoding plant cell wall-degrading enzymes in longhorned beetles.</title>
        <authorList>
            <person name="Shin N.R."/>
            <person name="Okamura Y."/>
            <person name="Kirsch R."/>
            <person name="Pauchet Y."/>
        </authorList>
    </citation>
    <scope>NUCLEOTIDE SEQUENCE</scope>
    <source>
        <strain evidence="3">AMC_N1</strain>
    </source>
</reference>
<dbReference type="Proteomes" id="UP001162162">
    <property type="component" value="Unassembled WGS sequence"/>
</dbReference>
<feature type="signal peptide" evidence="1">
    <location>
        <begin position="1"/>
        <end position="17"/>
    </location>
</feature>
<dbReference type="SUPFAM" id="SSF51905">
    <property type="entry name" value="FAD/NAD(P)-binding domain"/>
    <property type="match status" value="1"/>
</dbReference>
<feature type="chain" id="PRO_5043989898" description="Amine oxidase domain-containing protein" evidence="1">
    <location>
        <begin position="18"/>
        <end position="498"/>
    </location>
</feature>
<keyword evidence="1" id="KW-0732">Signal</keyword>
<protein>
    <recommendedName>
        <fullName evidence="2">Amine oxidase domain-containing protein</fullName>
    </recommendedName>
</protein>
<dbReference type="PRINTS" id="PR00419">
    <property type="entry name" value="ADXRDTASE"/>
</dbReference>
<sequence length="498" mass="56078">MLPKLLVIISCCGPVFCLNPSIIIIGSGPSGIAAATRLWKANFTNLRILEAEPRIGGRVNSVKFGDGYVDLGGEWCHGEKDNIVYEMVKEYHVLKHRNISYKLVYSNGSYLDATVFEELLNFFDLVDASAVGPQERICKNFTSVGNCFDKQFSAIFRRKFGDNSEKLNVSLEATDWLKSYMLGFDSPSSLYDLYVKSDYKKCEGDLFLSWDGRGYKTILEVMMQKFPDPSKQLPLDADILLNKEVDKITWKNSDKGRVSVRCSDNSSFEADHVIFTPSLGVLKATYEQMFEPSLPEEKVKTIRSTGFGAILKLILHFPETWWNPQEALALVWSTEDKNKIATEFGKGPVKNGSSWLTTLAAIEIAENNPKVLIIFFAGSMIPEIERENNEVLMEGLIYTFRKFFGHRYSVIAPDQMMKTTWYSNPHFHGTFSYDSIDGNSVEHKFPDKLAAPLTAGNGTPVVQFAGEATHPHYFSTVHGAIETGYREADRLINLYANK</sequence>
<evidence type="ECO:0000256" key="1">
    <source>
        <dbReference type="SAM" id="SignalP"/>
    </source>
</evidence>
<dbReference type="PANTHER" id="PTHR10742">
    <property type="entry name" value="FLAVIN MONOAMINE OXIDASE"/>
    <property type="match status" value="1"/>
</dbReference>
<evidence type="ECO:0000313" key="3">
    <source>
        <dbReference type="EMBL" id="KAJ8949099.1"/>
    </source>
</evidence>
<dbReference type="InterPro" id="IPR036188">
    <property type="entry name" value="FAD/NAD-bd_sf"/>
</dbReference>
<dbReference type="InterPro" id="IPR050281">
    <property type="entry name" value="Flavin_monoamine_oxidase"/>
</dbReference>